<feature type="domain" description="Polymerase beta nucleotidyltransferase" evidence="1">
    <location>
        <begin position="16"/>
        <end position="67"/>
    </location>
</feature>
<evidence type="ECO:0000259" key="1">
    <source>
        <dbReference type="Pfam" id="PF18765"/>
    </source>
</evidence>
<gene>
    <name evidence="2" type="ORF">MNBD_BACTEROID06-591</name>
</gene>
<dbReference type="Gene3D" id="3.30.460.10">
    <property type="entry name" value="Beta Polymerase, domain 2"/>
    <property type="match status" value="1"/>
</dbReference>
<dbReference type="PANTHER" id="PTHR33933">
    <property type="entry name" value="NUCLEOTIDYLTRANSFERASE"/>
    <property type="match status" value="1"/>
</dbReference>
<protein>
    <recommendedName>
        <fullName evidence="1">Polymerase beta nucleotidyltransferase domain-containing protein</fullName>
    </recommendedName>
</protein>
<accession>A0A3B0UK77</accession>
<dbReference type="InterPro" id="IPR041633">
    <property type="entry name" value="Polbeta"/>
</dbReference>
<dbReference type="EMBL" id="UOES01000146">
    <property type="protein sequence ID" value="VAW26832.1"/>
    <property type="molecule type" value="Genomic_DNA"/>
</dbReference>
<reference evidence="2" key="1">
    <citation type="submission" date="2018-06" db="EMBL/GenBank/DDBJ databases">
        <authorList>
            <person name="Zhirakovskaya E."/>
        </authorList>
    </citation>
    <scope>NUCLEOTIDE SEQUENCE</scope>
</reference>
<proteinExistence type="predicted"/>
<organism evidence="2">
    <name type="scientific">hydrothermal vent metagenome</name>
    <dbReference type="NCBI Taxonomy" id="652676"/>
    <lineage>
        <taxon>unclassified sequences</taxon>
        <taxon>metagenomes</taxon>
        <taxon>ecological metagenomes</taxon>
    </lineage>
</organism>
<dbReference type="PANTHER" id="PTHR33933:SF1">
    <property type="entry name" value="PROTEIN ADENYLYLTRANSFERASE MNTA-RELATED"/>
    <property type="match status" value="1"/>
</dbReference>
<dbReference type="InterPro" id="IPR052548">
    <property type="entry name" value="Type_VII_TA_antitoxin"/>
</dbReference>
<dbReference type="InterPro" id="IPR043519">
    <property type="entry name" value="NT_sf"/>
</dbReference>
<evidence type="ECO:0000313" key="2">
    <source>
        <dbReference type="EMBL" id="VAW26832.1"/>
    </source>
</evidence>
<dbReference type="Pfam" id="PF18765">
    <property type="entry name" value="Polbeta"/>
    <property type="match status" value="1"/>
</dbReference>
<dbReference type="CDD" id="cd05403">
    <property type="entry name" value="NT_KNTase_like"/>
    <property type="match status" value="1"/>
</dbReference>
<dbReference type="SUPFAM" id="SSF81301">
    <property type="entry name" value="Nucleotidyltransferase"/>
    <property type="match status" value="1"/>
</dbReference>
<dbReference type="AlphaFoldDB" id="A0A3B0UK77"/>
<sequence length="104" mass="11692">MDKKTNIAIAKYIDLINEKFSNIERAYLFGSYAKGKSTDDSDIDVALIFTNLDDSRRFDIQVQLMLLAAQIDSRIEPHPISHDDFNSGNPFVVEIKKTGIEVAA</sequence>
<name>A0A3B0UK77_9ZZZZ</name>